<evidence type="ECO:0000313" key="1">
    <source>
        <dbReference type="EMBL" id="TCS83138.1"/>
    </source>
</evidence>
<sequence length="131" mass="15495">MGMEEKLAIDIFVQFSTRNLSEFKKAIPKIKMILMKDLQLDDRFHPKKYVRYYLTLKILRMSDQMPIHPDFNISQQRIERIHNAALTLDILEMKLYSITGLNEDLFCHVEVGGVYVLENEEEANVDPWYSI</sequence>
<keyword evidence="2" id="KW-1185">Reference proteome</keyword>
<dbReference type="OrthoDB" id="9843104at2"/>
<evidence type="ECO:0000313" key="2">
    <source>
        <dbReference type="Proteomes" id="UP000295788"/>
    </source>
</evidence>
<comment type="caution">
    <text evidence="1">The sequence shown here is derived from an EMBL/GenBank/DDBJ whole genome shotgun (WGS) entry which is preliminary data.</text>
</comment>
<dbReference type="AlphaFoldDB" id="A0A4R3KJ37"/>
<protein>
    <submittedName>
        <fullName evidence="1">Uncharacterized protein</fullName>
    </submittedName>
</protein>
<name>A0A4R3KJ37_9BACI</name>
<dbReference type="EMBL" id="SMAB01000006">
    <property type="protein sequence ID" value="TCS83138.1"/>
    <property type="molecule type" value="Genomic_DNA"/>
</dbReference>
<dbReference type="RefSeq" id="WP_132768075.1">
    <property type="nucleotide sequence ID" value="NZ_SMAB01000006.1"/>
</dbReference>
<dbReference type="Proteomes" id="UP000295788">
    <property type="component" value="Unassembled WGS sequence"/>
</dbReference>
<gene>
    <name evidence="1" type="ORF">EDD72_10665</name>
</gene>
<organism evidence="1 2">
    <name type="scientific">Tepidibacillus fermentans</name>
    <dbReference type="NCBI Taxonomy" id="1281767"/>
    <lineage>
        <taxon>Bacteria</taxon>
        <taxon>Bacillati</taxon>
        <taxon>Bacillota</taxon>
        <taxon>Bacilli</taxon>
        <taxon>Bacillales</taxon>
        <taxon>Bacillaceae</taxon>
        <taxon>Tepidibacillus</taxon>
    </lineage>
</organism>
<accession>A0A4R3KJ37</accession>
<reference evidence="1 2" key="1">
    <citation type="submission" date="2019-03" db="EMBL/GenBank/DDBJ databases">
        <title>Genomic Encyclopedia of Type Strains, Phase IV (KMG-IV): sequencing the most valuable type-strain genomes for metagenomic binning, comparative biology and taxonomic classification.</title>
        <authorList>
            <person name="Goeker M."/>
        </authorList>
    </citation>
    <scope>NUCLEOTIDE SEQUENCE [LARGE SCALE GENOMIC DNA]</scope>
    <source>
        <strain evidence="1 2">DSM 23802</strain>
    </source>
</reference>
<proteinExistence type="predicted"/>